<dbReference type="Pfam" id="PF07618">
    <property type="entry name" value="DUF1580"/>
    <property type="match status" value="1"/>
</dbReference>
<feature type="region of interest" description="Disordered" evidence="1">
    <location>
        <begin position="76"/>
        <end position="104"/>
    </location>
</feature>
<feature type="compositionally biased region" description="Basic and acidic residues" evidence="1">
    <location>
        <begin position="91"/>
        <end position="104"/>
    </location>
</feature>
<evidence type="ECO:0000313" key="3">
    <source>
        <dbReference type="Proteomes" id="UP000315471"/>
    </source>
</evidence>
<protein>
    <submittedName>
        <fullName evidence="2">Uncharacterized protein</fullName>
    </submittedName>
</protein>
<reference evidence="2 3" key="1">
    <citation type="submission" date="2019-02" db="EMBL/GenBank/DDBJ databases">
        <title>Deep-cultivation of Planctomycetes and their phenomic and genomic characterization uncovers novel biology.</title>
        <authorList>
            <person name="Wiegand S."/>
            <person name="Jogler M."/>
            <person name="Boedeker C."/>
            <person name="Pinto D."/>
            <person name="Vollmers J."/>
            <person name="Rivas-Marin E."/>
            <person name="Kohn T."/>
            <person name="Peeters S.H."/>
            <person name="Heuer A."/>
            <person name="Rast P."/>
            <person name="Oberbeckmann S."/>
            <person name="Bunk B."/>
            <person name="Jeske O."/>
            <person name="Meyerdierks A."/>
            <person name="Storesund J.E."/>
            <person name="Kallscheuer N."/>
            <person name="Luecker S."/>
            <person name="Lage O.M."/>
            <person name="Pohl T."/>
            <person name="Merkel B.J."/>
            <person name="Hornburger P."/>
            <person name="Mueller R.-W."/>
            <person name="Bruemmer F."/>
            <person name="Labrenz M."/>
            <person name="Spormann A.M."/>
            <person name="Op Den Camp H."/>
            <person name="Overmann J."/>
            <person name="Amann R."/>
            <person name="Jetten M.S.M."/>
            <person name="Mascher T."/>
            <person name="Medema M.H."/>
            <person name="Devos D.P."/>
            <person name="Kaster A.-K."/>
            <person name="Ovreas L."/>
            <person name="Rohde M."/>
            <person name="Galperin M.Y."/>
            <person name="Jogler C."/>
        </authorList>
    </citation>
    <scope>NUCLEOTIDE SEQUENCE [LARGE SCALE GENOMIC DNA]</scope>
    <source>
        <strain evidence="2 3">Q31b</strain>
    </source>
</reference>
<comment type="caution">
    <text evidence="2">The sequence shown here is derived from an EMBL/GenBank/DDBJ whole genome shotgun (WGS) entry which is preliminary data.</text>
</comment>
<dbReference type="InterPro" id="IPR011474">
    <property type="entry name" value="DUF1580"/>
</dbReference>
<keyword evidence="3" id="KW-1185">Reference proteome</keyword>
<name>A0A5C6DSB5_9BACT</name>
<evidence type="ECO:0000256" key="1">
    <source>
        <dbReference type="SAM" id="MobiDB-lite"/>
    </source>
</evidence>
<proteinExistence type="predicted"/>
<gene>
    <name evidence="2" type="ORF">Q31b_42300</name>
</gene>
<dbReference type="Proteomes" id="UP000315471">
    <property type="component" value="Unassembled WGS sequence"/>
</dbReference>
<sequence length="104" mass="11632">MGKENQVTDDLRIRFSTAARQIPHITGESVHVSAIHRWATRGLAGVKLRTEYAGGHKRTTMRWIRQFFAEVTAAKTGEPVRADTKSSSQSRQEKARKELEAAGI</sequence>
<evidence type="ECO:0000313" key="2">
    <source>
        <dbReference type="EMBL" id="TWU39145.1"/>
    </source>
</evidence>
<accession>A0A5C6DSB5</accession>
<dbReference type="EMBL" id="SJPY01000006">
    <property type="protein sequence ID" value="TWU39145.1"/>
    <property type="molecule type" value="Genomic_DNA"/>
</dbReference>
<organism evidence="2 3">
    <name type="scientific">Novipirellula aureliae</name>
    <dbReference type="NCBI Taxonomy" id="2527966"/>
    <lineage>
        <taxon>Bacteria</taxon>
        <taxon>Pseudomonadati</taxon>
        <taxon>Planctomycetota</taxon>
        <taxon>Planctomycetia</taxon>
        <taxon>Pirellulales</taxon>
        <taxon>Pirellulaceae</taxon>
        <taxon>Novipirellula</taxon>
    </lineage>
</organism>
<dbReference type="AlphaFoldDB" id="A0A5C6DSB5"/>